<comment type="similarity">
    <text evidence="1">Belongs to the protein kinase superfamily.</text>
</comment>
<dbReference type="PROSITE" id="PS50011">
    <property type="entry name" value="PROTEIN_KINASE_DOM"/>
    <property type="match status" value="1"/>
</dbReference>
<dbReference type="GO" id="GO:0005524">
    <property type="term" value="F:ATP binding"/>
    <property type="evidence" value="ECO:0007669"/>
    <property type="project" value="InterPro"/>
</dbReference>
<dbReference type="Proteomes" id="UP000594260">
    <property type="component" value="Unplaced"/>
</dbReference>
<dbReference type="SUPFAM" id="SSF56112">
    <property type="entry name" value="Protein kinase-like (PK-like)"/>
    <property type="match status" value="1"/>
</dbReference>
<sequence length="817" mass="91197">MIAELVNPGGGGGLPKFKQGPPSPLELNPISQHYEIGRLVGSAGPELVWKIYDAKRKSDNKDCSVFFFEKKVAEKLHKPKRKETITEILRFGVRQLERHKHPKLLSLAHPIEEANDSLAFVTEPVLGSLANVLGCLEDRLPQTIAQETRDYEFLDIEYKYGLLQLTEALLFLHYNAKLIHRNVCPTSVIINRKGTWKLAGFEFSEKCNETDPMSPIGCQGFTSKLPKMGQPDLDYTAPEVHATSSCSPQSDMFSLGLLITALFNQGHSLLESQLSISIYTQRIEEMDRNLHSLLEKIPHHLQEPLQGLLNMDAKRRPNSRNFSIIKYFMDPGVHALQYLDVIQMKDSTHKTHYYHNLKQTLPAIPKKLWWQHILPSLQAELQSPEVLAATLQPLLFMIDDSSPDEYQTTILPVFKSVFGMPKSVQATVTLLENIEVLMAKSPKADIRSDVLPMVYNSFESTAPQIQCASIRAAAHVAEFLDENAVRKMVLPRTRSVFETNSGQKPLHSMSSQVQANALTCIEQVMDKLEKNDTLDQVLPMLEKAKVNDPAILMPVVRIYKRMLDDKRYGLTVHLLATKVLPALIPVAVNPALKLDQFQELTQLCQEMLDAVSKNQRNKLKLDKLSLQPSSELLPVHTQQMQMQFHAIEQPTGYPHRPPSLRLESRRTSISMDDVVRRTCSSASSSPDSNLLRVQATLPGRRHSDNTIQPPRILVAPCSPGTGSPLGYTSSGVPVRRHSSVGMHQQDSRFSNFFASPKFQSPTTANNSTGLGADFFNSSRANMRRYSAAAVCGAGLPNQASSFLQQVGSGVSSLFSSK</sequence>
<dbReference type="Gene3D" id="1.10.510.10">
    <property type="entry name" value="Transferase(Phosphotransferase) domain 1"/>
    <property type="match status" value="1"/>
</dbReference>
<dbReference type="OrthoDB" id="79687at2759"/>
<dbReference type="GeneID" id="111245630"/>
<proteinExistence type="inferred from homology"/>
<accession>A0A7M7JNF7</accession>
<dbReference type="InterPro" id="IPR000719">
    <property type="entry name" value="Prot_kinase_dom"/>
</dbReference>
<dbReference type="AlphaFoldDB" id="A0A7M7JNF7"/>
<dbReference type="EnsemblMetazoa" id="XM_022794239">
    <property type="protein sequence ID" value="XP_022649974"/>
    <property type="gene ID" value="LOC111245630"/>
</dbReference>
<dbReference type="GO" id="GO:0004672">
    <property type="term" value="F:protein kinase activity"/>
    <property type="evidence" value="ECO:0007669"/>
    <property type="project" value="InterPro"/>
</dbReference>
<dbReference type="CDD" id="cd14011">
    <property type="entry name" value="PK_SCY1_like"/>
    <property type="match status" value="1"/>
</dbReference>
<dbReference type="InterPro" id="IPR011989">
    <property type="entry name" value="ARM-like"/>
</dbReference>
<evidence type="ECO:0000256" key="2">
    <source>
        <dbReference type="SAM" id="MobiDB-lite"/>
    </source>
</evidence>
<dbReference type="Gene3D" id="1.25.10.10">
    <property type="entry name" value="Leucine-rich Repeat Variant"/>
    <property type="match status" value="1"/>
</dbReference>
<protein>
    <recommendedName>
        <fullName evidence="3">Protein kinase domain-containing protein</fullName>
    </recommendedName>
</protein>
<dbReference type="Gene3D" id="3.30.200.20">
    <property type="entry name" value="Phosphorylase Kinase, domain 1"/>
    <property type="match status" value="1"/>
</dbReference>
<evidence type="ECO:0000256" key="1">
    <source>
        <dbReference type="ARBA" id="ARBA00038349"/>
    </source>
</evidence>
<reference evidence="4" key="1">
    <citation type="submission" date="2021-01" db="UniProtKB">
        <authorList>
            <consortium name="EnsemblMetazoa"/>
        </authorList>
    </citation>
    <scope>IDENTIFICATION</scope>
</reference>
<dbReference type="InterPro" id="IPR016024">
    <property type="entry name" value="ARM-type_fold"/>
</dbReference>
<dbReference type="CTD" id="5740442"/>
<dbReference type="Pfam" id="PF00069">
    <property type="entry name" value="Pkinase"/>
    <property type="match status" value="1"/>
</dbReference>
<evidence type="ECO:0000313" key="5">
    <source>
        <dbReference type="Proteomes" id="UP000594260"/>
    </source>
</evidence>
<organism evidence="4 5">
    <name type="scientific">Varroa destructor</name>
    <name type="common">Honeybee mite</name>
    <dbReference type="NCBI Taxonomy" id="109461"/>
    <lineage>
        <taxon>Eukaryota</taxon>
        <taxon>Metazoa</taxon>
        <taxon>Ecdysozoa</taxon>
        <taxon>Arthropoda</taxon>
        <taxon>Chelicerata</taxon>
        <taxon>Arachnida</taxon>
        <taxon>Acari</taxon>
        <taxon>Parasitiformes</taxon>
        <taxon>Mesostigmata</taxon>
        <taxon>Gamasina</taxon>
        <taxon>Dermanyssoidea</taxon>
        <taxon>Varroidae</taxon>
        <taxon>Varroa</taxon>
    </lineage>
</organism>
<evidence type="ECO:0000259" key="3">
    <source>
        <dbReference type="PROSITE" id="PS50011"/>
    </source>
</evidence>
<dbReference type="PANTHER" id="PTHR12984:SF16">
    <property type="entry name" value="BLACK MATCH, ISOFORM H"/>
    <property type="match status" value="1"/>
</dbReference>
<name>A0A7M7JNF7_VARDE</name>
<keyword evidence="5" id="KW-1185">Reference proteome</keyword>
<dbReference type="InParanoid" id="A0A7M7JNF7"/>
<dbReference type="RefSeq" id="XP_022649975.1">
    <property type="nucleotide sequence ID" value="XM_022794240.1"/>
</dbReference>
<dbReference type="InterPro" id="IPR051177">
    <property type="entry name" value="CIK-Related_Protein"/>
</dbReference>
<dbReference type="EnsemblMetazoa" id="XM_022794240">
    <property type="protein sequence ID" value="XP_022649975"/>
    <property type="gene ID" value="LOC111245630"/>
</dbReference>
<dbReference type="InterPro" id="IPR011009">
    <property type="entry name" value="Kinase-like_dom_sf"/>
</dbReference>
<dbReference type="OMA" id="KQSQGMP"/>
<dbReference type="RefSeq" id="XP_022649974.1">
    <property type="nucleotide sequence ID" value="XM_022794239.1"/>
</dbReference>
<dbReference type="SMART" id="SM00220">
    <property type="entry name" value="S_TKc"/>
    <property type="match status" value="1"/>
</dbReference>
<dbReference type="KEGG" id="vde:111245630"/>
<feature type="region of interest" description="Disordered" evidence="2">
    <location>
        <begin position="1"/>
        <end position="24"/>
    </location>
</feature>
<evidence type="ECO:0000313" key="4">
    <source>
        <dbReference type="EnsemblMetazoa" id="XP_022649974"/>
    </source>
</evidence>
<dbReference type="PANTHER" id="PTHR12984">
    <property type="entry name" value="SCY1-RELATED S/T PROTEIN KINASE-LIKE"/>
    <property type="match status" value="1"/>
</dbReference>
<feature type="domain" description="Protein kinase" evidence="3">
    <location>
        <begin position="34"/>
        <end position="328"/>
    </location>
</feature>
<dbReference type="SUPFAM" id="SSF48371">
    <property type="entry name" value="ARM repeat"/>
    <property type="match status" value="1"/>
</dbReference>